<dbReference type="Gene3D" id="2.60.120.260">
    <property type="entry name" value="Galactose-binding domain-like"/>
    <property type="match status" value="1"/>
</dbReference>
<comment type="caution">
    <text evidence="2">The sequence shown here is derived from an EMBL/GenBank/DDBJ whole genome shotgun (WGS) entry which is preliminary data.</text>
</comment>
<feature type="signal peptide" evidence="1">
    <location>
        <begin position="1"/>
        <end position="35"/>
    </location>
</feature>
<evidence type="ECO:0000313" key="3">
    <source>
        <dbReference type="Proteomes" id="UP001597110"/>
    </source>
</evidence>
<sequence>MNQPAQRDSSLRRGLFARALFGVALALSLVTAAHAQTSGRIAKPALVTLDPDDGSTDGGWKRVPFSATDDSGRLIQSEIYQIEGEKGVALAPIPELIRDQLIEELASVPKGENVVFTLNAPIVDEIQRSLELGEPTKALIAYAEQDLEMATARGCADTFITRNKRLQYTPNFSTSQPMGGGFTGTLQVDGGGNLDANGEMKLRVKRAKVWFLCVPYGVRFEHVRTVGSVSLESTLTLNGSISYANPSPFEHEVAKPFLGGVAFMAGPLPVYIGFNLPIVIGVEIKANVTGQLQYRGGHRITGSFDYICTANGCTGYNDIQNTVQNIDNPFGAGVAGRIQPSLYADLAVRGFLYHDAVAYAQVGVRGYLHGDLWGYYGNTCGDADQNGNYETVRALTFGLDWQVAITAKADTFFTRPWKKTLWKSKQWYIGFWDLLSGGSSALTPMIDGPSFAGTGTTAAYNLRMRPCWPYTDNVDYTMNWGDGTTSNHSGPAAPPSWQPVVAAHMWNQPGAKPIQLTAWRDAHGRRFGDGRSTARTIQVGTPPPVNLAREALAVASTTYCRTPGTIDCYAPARVNDGSNSTTLGGFDSWSNNNGVSMPQWVELQWGRMVTFSRIELYTSEGFPIRDYDVEYWTGTAWAKAASIRGNTALHLTHRITPVQTFRMRILAISGPNNQTIHARVNEIEIY</sequence>
<evidence type="ECO:0000256" key="1">
    <source>
        <dbReference type="SAM" id="SignalP"/>
    </source>
</evidence>
<proteinExistence type="predicted"/>
<dbReference type="SUPFAM" id="SSF49785">
    <property type="entry name" value="Galactose-binding domain-like"/>
    <property type="match status" value="1"/>
</dbReference>
<reference evidence="3" key="1">
    <citation type="journal article" date="2019" name="Int. J. Syst. Evol. Microbiol.">
        <title>The Global Catalogue of Microorganisms (GCM) 10K type strain sequencing project: providing services to taxonomists for standard genome sequencing and annotation.</title>
        <authorList>
            <consortium name="The Broad Institute Genomics Platform"/>
            <consortium name="The Broad Institute Genome Sequencing Center for Infectious Disease"/>
            <person name="Wu L."/>
            <person name="Ma J."/>
        </authorList>
    </citation>
    <scope>NUCLEOTIDE SEQUENCE [LARGE SCALE GENOMIC DNA]</scope>
    <source>
        <strain evidence="3">CCUG 55585</strain>
    </source>
</reference>
<protein>
    <recommendedName>
        <fullName evidence="4">F5/8 type C domain-containing protein</fullName>
    </recommendedName>
</protein>
<feature type="chain" id="PRO_5047462116" description="F5/8 type C domain-containing protein" evidence="1">
    <location>
        <begin position="36"/>
        <end position="686"/>
    </location>
</feature>
<accession>A0ABW2Y8X6</accession>
<dbReference type="RefSeq" id="WP_386822030.1">
    <property type="nucleotide sequence ID" value="NZ_JBHTIF010000001.1"/>
</dbReference>
<dbReference type="EMBL" id="JBHTIF010000001">
    <property type="protein sequence ID" value="MFD0724366.1"/>
    <property type="molecule type" value="Genomic_DNA"/>
</dbReference>
<gene>
    <name evidence="2" type="ORF">ACFQ0E_02015</name>
</gene>
<evidence type="ECO:0008006" key="4">
    <source>
        <dbReference type="Google" id="ProtNLM"/>
    </source>
</evidence>
<evidence type="ECO:0000313" key="2">
    <source>
        <dbReference type="EMBL" id="MFD0724366.1"/>
    </source>
</evidence>
<dbReference type="Proteomes" id="UP001597110">
    <property type="component" value="Unassembled WGS sequence"/>
</dbReference>
<organism evidence="2 3">
    <name type="scientific">Lysobacter brunescens</name>
    <dbReference type="NCBI Taxonomy" id="262323"/>
    <lineage>
        <taxon>Bacteria</taxon>
        <taxon>Pseudomonadati</taxon>
        <taxon>Pseudomonadota</taxon>
        <taxon>Gammaproteobacteria</taxon>
        <taxon>Lysobacterales</taxon>
        <taxon>Lysobacteraceae</taxon>
        <taxon>Lysobacter</taxon>
    </lineage>
</organism>
<keyword evidence="1" id="KW-0732">Signal</keyword>
<keyword evidence="3" id="KW-1185">Reference proteome</keyword>
<name>A0ABW2Y8X6_9GAMM</name>
<dbReference type="InterPro" id="IPR008979">
    <property type="entry name" value="Galactose-bd-like_sf"/>
</dbReference>